<protein>
    <recommendedName>
        <fullName evidence="3">Sulfotransferase</fullName>
    </recommendedName>
</protein>
<dbReference type="InterPro" id="IPR027417">
    <property type="entry name" value="P-loop_NTPase"/>
</dbReference>
<comment type="caution">
    <text evidence="1">The sequence shown here is derived from an EMBL/GenBank/DDBJ whole genome shotgun (WGS) entry which is preliminary data.</text>
</comment>
<dbReference type="SUPFAM" id="SSF52540">
    <property type="entry name" value="P-loop containing nucleoside triphosphate hydrolases"/>
    <property type="match status" value="1"/>
</dbReference>
<evidence type="ECO:0000313" key="2">
    <source>
        <dbReference type="Proteomes" id="UP001153069"/>
    </source>
</evidence>
<dbReference type="PANTHER" id="PTHR36451">
    <property type="entry name" value="PAPS-DEPENDENT SULFOTRANSFERASE STF3"/>
    <property type="match status" value="1"/>
</dbReference>
<organism evidence="1 2">
    <name type="scientific">Seminavis robusta</name>
    <dbReference type="NCBI Taxonomy" id="568900"/>
    <lineage>
        <taxon>Eukaryota</taxon>
        <taxon>Sar</taxon>
        <taxon>Stramenopiles</taxon>
        <taxon>Ochrophyta</taxon>
        <taxon>Bacillariophyta</taxon>
        <taxon>Bacillariophyceae</taxon>
        <taxon>Bacillariophycidae</taxon>
        <taxon>Naviculales</taxon>
        <taxon>Naviculaceae</taxon>
        <taxon>Seminavis</taxon>
    </lineage>
</organism>
<sequence>MIVAVLLWLATAWLCLHWATDTPLFLLMAPSCILWLRFKALTGFLQSTSDNPLLQAYQMPAAAVKAVFQRTLYFCLSSLTVHEFLWMLDEILYPDYRRVSLENSVFVVASVRCGSTSLHRALSLDKERFVSPRFIELFWPFICVQKFLDWLELRDERLGTTVIKNLEAKFQAQLGPDVMARHPMHWHEAEEDDVLLASTHLVGWYLAAAFPHPEVWVQSGHVHRLPQSAQQRSFVLYERALQKILYRRGNGHHLLTKSHLISLVPTIADKIPGAKIVGMVRHPADAFVSLYGLTEASYKSLSPAEDYDPKALVAGHVRFWQEFTRSEMSFLKNKHMVVTLNDYVQDQDKVVHKLYDAWGYPIRGTEFEKRLEADRTKHKAYKAKANYKNPTLEELGLERKLFDEMFAEYLTTFGIVSN</sequence>
<evidence type="ECO:0000313" key="1">
    <source>
        <dbReference type="EMBL" id="CAB9503630.1"/>
    </source>
</evidence>
<reference evidence="1" key="1">
    <citation type="submission" date="2020-06" db="EMBL/GenBank/DDBJ databases">
        <authorList>
            <consortium name="Plant Systems Biology data submission"/>
        </authorList>
    </citation>
    <scope>NUCLEOTIDE SEQUENCE</scope>
    <source>
        <strain evidence="1">D6</strain>
    </source>
</reference>
<proteinExistence type="predicted"/>
<dbReference type="PANTHER" id="PTHR36451:SF1">
    <property type="entry name" value="OMEGA-HYDROXY-BETA-DIHYDROMENAQUINONE-9 SULFOTRANSFERASE STF3"/>
    <property type="match status" value="1"/>
</dbReference>
<accession>A0A9N8DN76</accession>
<dbReference type="AlphaFoldDB" id="A0A9N8DN76"/>
<keyword evidence="2" id="KW-1185">Reference proteome</keyword>
<evidence type="ECO:0008006" key="3">
    <source>
        <dbReference type="Google" id="ProtNLM"/>
    </source>
</evidence>
<dbReference type="EMBL" id="CAICTM010000171">
    <property type="protein sequence ID" value="CAB9503630.1"/>
    <property type="molecule type" value="Genomic_DNA"/>
</dbReference>
<gene>
    <name evidence="1" type="ORF">SEMRO_172_G075880.1</name>
</gene>
<dbReference type="Proteomes" id="UP001153069">
    <property type="component" value="Unassembled WGS sequence"/>
</dbReference>
<dbReference type="OrthoDB" id="188344at2759"/>
<dbReference type="Pfam" id="PF13469">
    <property type="entry name" value="Sulfotransfer_3"/>
    <property type="match status" value="1"/>
</dbReference>
<dbReference type="InterPro" id="IPR052736">
    <property type="entry name" value="Stf3_sulfotransferase"/>
</dbReference>
<dbReference type="Gene3D" id="3.40.50.300">
    <property type="entry name" value="P-loop containing nucleotide triphosphate hydrolases"/>
    <property type="match status" value="1"/>
</dbReference>
<name>A0A9N8DN76_9STRA</name>